<evidence type="ECO:0000313" key="2">
    <source>
        <dbReference type="Proteomes" id="UP000582837"/>
    </source>
</evidence>
<accession>A0A841H2B4</accession>
<reference evidence="1 2" key="1">
    <citation type="submission" date="2020-08" db="EMBL/GenBank/DDBJ databases">
        <title>Genomic Encyclopedia of Type Strains, Phase IV (KMG-IV): sequencing the most valuable type-strain genomes for metagenomic binning, comparative biology and taxonomic classification.</title>
        <authorList>
            <person name="Goeker M."/>
        </authorList>
    </citation>
    <scope>NUCLEOTIDE SEQUENCE [LARGE SCALE GENOMIC DNA]</scope>
    <source>
        <strain evidence="1 2">DSM 29007</strain>
    </source>
</reference>
<proteinExistence type="predicted"/>
<evidence type="ECO:0000313" key="1">
    <source>
        <dbReference type="EMBL" id="MBB6072108.1"/>
    </source>
</evidence>
<dbReference type="Proteomes" id="UP000582837">
    <property type="component" value="Unassembled WGS sequence"/>
</dbReference>
<dbReference type="AlphaFoldDB" id="A0A841H2B4"/>
<dbReference type="EMBL" id="JACHIA010000012">
    <property type="protein sequence ID" value="MBB6072108.1"/>
    <property type="molecule type" value="Genomic_DNA"/>
</dbReference>
<gene>
    <name evidence="1" type="ORF">HNQ61_003769</name>
</gene>
<sequence length="90" mass="10100">MGWGMDRGWIGVFGRIGGGGGVWPSPRVLRTTTLSHERMWEREHTPVWCRSDSLARRWLSGTRFIRGAIFDAVEAPNLDASAARCRGFPL</sequence>
<keyword evidence="2" id="KW-1185">Reference proteome</keyword>
<comment type="caution">
    <text evidence="1">The sequence shown here is derived from an EMBL/GenBank/DDBJ whole genome shotgun (WGS) entry which is preliminary data.</text>
</comment>
<name>A0A841H2B4_9BACT</name>
<protein>
    <submittedName>
        <fullName evidence="1">Uncharacterized protein</fullName>
    </submittedName>
</protein>
<organism evidence="1 2">
    <name type="scientific">Longimicrobium terrae</name>
    <dbReference type="NCBI Taxonomy" id="1639882"/>
    <lineage>
        <taxon>Bacteria</taxon>
        <taxon>Pseudomonadati</taxon>
        <taxon>Gemmatimonadota</taxon>
        <taxon>Longimicrobiia</taxon>
        <taxon>Longimicrobiales</taxon>
        <taxon>Longimicrobiaceae</taxon>
        <taxon>Longimicrobium</taxon>
    </lineage>
</organism>